<dbReference type="Pfam" id="PF04344">
    <property type="entry name" value="CheZ"/>
    <property type="match status" value="1"/>
</dbReference>
<dbReference type="GO" id="GO:0009288">
    <property type="term" value="C:bacterial-type flagellum"/>
    <property type="evidence" value="ECO:0007669"/>
    <property type="project" value="InterPro"/>
</dbReference>
<accession>A0A3B0RWV7</accession>
<dbReference type="Gene3D" id="1.10.287.500">
    <property type="entry name" value="Helix hairpin bin"/>
    <property type="match status" value="1"/>
</dbReference>
<dbReference type="AlphaFoldDB" id="A0A3B0RWV7"/>
<name>A0A3B0RWV7_9ZZZZ</name>
<dbReference type="GO" id="GO:0050920">
    <property type="term" value="P:regulation of chemotaxis"/>
    <property type="evidence" value="ECO:0007669"/>
    <property type="project" value="InterPro"/>
</dbReference>
<feature type="compositionally biased region" description="Basic and acidic residues" evidence="1">
    <location>
        <begin position="283"/>
        <end position="298"/>
    </location>
</feature>
<organism evidence="2">
    <name type="scientific">hydrothermal vent metagenome</name>
    <dbReference type="NCBI Taxonomy" id="652676"/>
    <lineage>
        <taxon>unclassified sequences</taxon>
        <taxon>metagenomes</taxon>
        <taxon>ecological metagenomes</taxon>
    </lineage>
</organism>
<evidence type="ECO:0000256" key="1">
    <source>
        <dbReference type="SAM" id="MobiDB-lite"/>
    </source>
</evidence>
<feature type="compositionally biased region" description="Acidic residues" evidence="1">
    <location>
        <begin position="243"/>
        <end position="264"/>
    </location>
</feature>
<feature type="region of interest" description="Disordered" evidence="1">
    <location>
        <begin position="223"/>
        <end position="331"/>
    </location>
</feature>
<gene>
    <name evidence="2" type="ORF">MNBD_ALPHA02-1130</name>
</gene>
<dbReference type="GO" id="GO:0003824">
    <property type="term" value="F:catalytic activity"/>
    <property type="evidence" value="ECO:0007669"/>
    <property type="project" value="InterPro"/>
</dbReference>
<dbReference type="InterPro" id="IPR007439">
    <property type="entry name" value="Chemotax_Pase_CheZ"/>
</dbReference>
<dbReference type="SUPFAM" id="SSF75708">
    <property type="entry name" value="Chemotaxis phosphatase CheZ"/>
    <property type="match status" value="1"/>
</dbReference>
<feature type="compositionally biased region" description="Basic and acidic residues" evidence="1">
    <location>
        <begin position="307"/>
        <end position="317"/>
    </location>
</feature>
<protein>
    <submittedName>
        <fullName evidence="2">COG3143: Chemotaxis protein</fullName>
    </submittedName>
</protein>
<dbReference type="EMBL" id="UOED01000030">
    <property type="protein sequence ID" value="VAV87855.1"/>
    <property type="molecule type" value="Genomic_DNA"/>
</dbReference>
<sequence length="331" mass="35997">MAPGLLPEHIGPLVDRLRSGDHKTVSLPEVAALTEVLMRSLESYFKSIDMTIYRECKELADFIDDARLEISSLSPDHSDEVGIPRAGLELEAIVQQTEQATNTIMESAEQIMEADSSDIEAYTGTVNDAVMQIFEACSFQDITGQRISKVVSTLEHVEDRVSRLVNILGVMEGAQPASNQPEEEIDENAALLNGPALEGEGMEQSEIDDLLNGKVDDKAEILIDDDKAPEIEATEQAEPVAETSEDASAEDIDFMFAGNEEDGPQEVAESVPAEEPNLIEQAKQQKAEAQARKKEEAAPPKPVAYEEDGHAGLDPKATENTTQSDIDALFS</sequence>
<reference evidence="2" key="1">
    <citation type="submission" date="2018-06" db="EMBL/GenBank/DDBJ databases">
        <authorList>
            <person name="Zhirakovskaya E."/>
        </authorList>
    </citation>
    <scope>NUCLEOTIDE SEQUENCE</scope>
</reference>
<evidence type="ECO:0000313" key="2">
    <source>
        <dbReference type="EMBL" id="VAV87855.1"/>
    </source>
</evidence>
<proteinExistence type="predicted"/>